<gene>
    <name evidence="2" type="ORF">EZS28_023788</name>
</gene>
<feature type="compositionally biased region" description="Basic and acidic residues" evidence="1">
    <location>
        <begin position="372"/>
        <end position="388"/>
    </location>
</feature>
<feature type="compositionally biased region" description="Basic and acidic residues" evidence="1">
    <location>
        <begin position="1"/>
        <end position="13"/>
    </location>
</feature>
<dbReference type="Proteomes" id="UP000324800">
    <property type="component" value="Unassembled WGS sequence"/>
</dbReference>
<feature type="region of interest" description="Disordered" evidence="1">
    <location>
        <begin position="422"/>
        <end position="522"/>
    </location>
</feature>
<reference evidence="2 3" key="1">
    <citation type="submission" date="2019-03" db="EMBL/GenBank/DDBJ databases">
        <title>Single cell metagenomics reveals metabolic interactions within the superorganism composed of flagellate Streblomastix strix and complex community of Bacteroidetes bacteria on its surface.</title>
        <authorList>
            <person name="Treitli S.C."/>
            <person name="Kolisko M."/>
            <person name="Husnik F."/>
            <person name="Keeling P."/>
            <person name="Hampl V."/>
        </authorList>
    </citation>
    <scope>NUCLEOTIDE SEQUENCE [LARGE SCALE GENOMIC DNA]</scope>
    <source>
        <strain evidence="2">ST1C</strain>
    </source>
</reference>
<comment type="caution">
    <text evidence="2">The sequence shown here is derived from an EMBL/GenBank/DDBJ whole genome shotgun (WGS) entry which is preliminary data.</text>
</comment>
<evidence type="ECO:0000313" key="2">
    <source>
        <dbReference type="EMBL" id="KAA6380687.1"/>
    </source>
</evidence>
<feature type="compositionally biased region" description="Polar residues" evidence="1">
    <location>
        <begin position="434"/>
        <end position="446"/>
    </location>
</feature>
<proteinExistence type="predicted"/>
<accession>A0A5J4VDX1</accession>
<dbReference type="EMBL" id="SNRW01007762">
    <property type="protein sequence ID" value="KAA6380687.1"/>
    <property type="molecule type" value="Genomic_DNA"/>
</dbReference>
<feature type="compositionally biased region" description="Polar residues" evidence="1">
    <location>
        <begin position="361"/>
        <end position="371"/>
    </location>
</feature>
<evidence type="ECO:0000256" key="1">
    <source>
        <dbReference type="SAM" id="MobiDB-lite"/>
    </source>
</evidence>
<feature type="region of interest" description="Disordered" evidence="1">
    <location>
        <begin position="238"/>
        <end position="264"/>
    </location>
</feature>
<evidence type="ECO:0000313" key="3">
    <source>
        <dbReference type="Proteomes" id="UP000324800"/>
    </source>
</evidence>
<feature type="compositionally biased region" description="Low complexity" evidence="1">
    <location>
        <begin position="14"/>
        <end position="27"/>
    </location>
</feature>
<feature type="compositionally biased region" description="Acidic residues" evidence="1">
    <location>
        <begin position="507"/>
        <end position="522"/>
    </location>
</feature>
<protein>
    <submittedName>
        <fullName evidence="2">Uncharacterized protein</fullName>
    </submittedName>
</protein>
<feature type="compositionally biased region" description="Polar residues" evidence="1">
    <location>
        <begin position="287"/>
        <end position="302"/>
    </location>
</feature>
<sequence length="522" mass="58792">MEKQRQIEFDKQQLAKNQQQFQPPQSQMEKDPEVNENQIERPKLHKPIAQHTSQTFFTTPTTTLSITLIRRDTSPHPQQHSASPSLEETLAILRAVSPGDPRNYKVREPEPKEQKLQQYAGLMEVIERFHEIMKSIIEEEKKKPETMLPGQSKHYPNKDGPHFFYPPKNYRPIPIPRPKDLDLSEEQWEQFDGDVREGVVPHSVIGLITFAAQQIVESETEREDQGQLTNQIERIVADGTDGNEDNNQSEHAIEPKHFINGNDGLRKNGCWTQLQAIVNGEANPEINITKTSANTPPHNVNGSDGLGGNGCWTQLQAATNVNGHENHQAINNTGNEDNNEQTNDNRIGGQQLNNLGSNNNEIQHQQNNVNNKPKEIGSRHTTHSEQELRNPNTSQPKGQPPLITTPPELGQVKGKVVVLKQKIQQPNEHDTRSKTGQLKSVPNKSLGSPEVRANSDTLNHITLQQERRKKADVAPVTEYKSVKRSKGNKTSAGSKRKKQGFNSENQIEIEPDSEIDQSDQLD</sequence>
<feature type="region of interest" description="Disordered" evidence="1">
    <location>
        <begin position="1"/>
        <end position="38"/>
    </location>
</feature>
<dbReference type="AlphaFoldDB" id="A0A5J4VDX1"/>
<feature type="compositionally biased region" description="Low complexity" evidence="1">
    <location>
        <begin position="348"/>
        <end position="360"/>
    </location>
</feature>
<name>A0A5J4VDX1_9EUKA</name>
<feature type="region of interest" description="Disordered" evidence="1">
    <location>
        <begin position="287"/>
        <end position="307"/>
    </location>
</feature>
<organism evidence="2 3">
    <name type="scientific">Streblomastix strix</name>
    <dbReference type="NCBI Taxonomy" id="222440"/>
    <lineage>
        <taxon>Eukaryota</taxon>
        <taxon>Metamonada</taxon>
        <taxon>Preaxostyla</taxon>
        <taxon>Oxymonadida</taxon>
        <taxon>Streblomastigidae</taxon>
        <taxon>Streblomastix</taxon>
    </lineage>
</organism>
<feature type="compositionally biased region" description="Basic and acidic residues" evidence="1">
    <location>
        <begin position="28"/>
        <end position="38"/>
    </location>
</feature>
<feature type="compositionally biased region" description="Polar residues" evidence="1">
    <location>
        <begin position="326"/>
        <end position="345"/>
    </location>
</feature>
<feature type="compositionally biased region" description="Polar residues" evidence="1">
    <location>
        <begin position="454"/>
        <end position="464"/>
    </location>
</feature>
<feature type="region of interest" description="Disordered" evidence="1">
    <location>
        <begin position="326"/>
        <end position="409"/>
    </location>
</feature>